<protein>
    <recommendedName>
        <fullName evidence="4">DUF3047 domain-containing protein</fullName>
    </recommendedName>
</protein>
<proteinExistence type="predicted"/>
<dbReference type="AlphaFoldDB" id="A0A0B5FR43"/>
<sequence length="218" mass="24358">MVVSRFILPVLTAMLMATSAAAQSADEIAVARFAQEDLSEWKVKKFEGQTNYRLVEMDGRTVLEAQAQGAASGLIRELSFDPKKYRYLNWSWKIRHTVAGGDARSKQGDDYAARIYVVFPGRFFWQTRALNYIWANRLSQGEFVPNAFTSNARMLAVRSGNEQAGQWLSEQRDIVADFRRLFGEDPPQAGAIAIMTDTDNTGAEATAWYGDITLSATP</sequence>
<organism evidence="2 3">
    <name type="scientific">Geoalkalibacter subterraneus</name>
    <dbReference type="NCBI Taxonomy" id="483547"/>
    <lineage>
        <taxon>Bacteria</taxon>
        <taxon>Pseudomonadati</taxon>
        <taxon>Thermodesulfobacteriota</taxon>
        <taxon>Desulfuromonadia</taxon>
        <taxon>Desulfuromonadales</taxon>
        <taxon>Geoalkalibacteraceae</taxon>
        <taxon>Geoalkalibacter</taxon>
    </lineage>
</organism>
<feature type="chain" id="PRO_5002117049" description="DUF3047 domain-containing protein" evidence="1">
    <location>
        <begin position="23"/>
        <end position="218"/>
    </location>
</feature>
<dbReference type="EMBL" id="CP010311">
    <property type="protein sequence ID" value="AJF06570.1"/>
    <property type="molecule type" value="Genomic_DNA"/>
</dbReference>
<accession>A0A0B5FR43</accession>
<evidence type="ECO:0000313" key="3">
    <source>
        <dbReference type="Proteomes" id="UP000035036"/>
    </source>
</evidence>
<evidence type="ECO:0000313" key="2">
    <source>
        <dbReference type="EMBL" id="AJF06570.1"/>
    </source>
</evidence>
<dbReference type="Proteomes" id="UP000035036">
    <property type="component" value="Chromosome"/>
</dbReference>
<feature type="signal peptide" evidence="1">
    <location>
        <begin position="1"/>
        <end position="22"/>
    </location>
</feature>
<dbReference type="HOGENOM" id="CLU_077139_1_0_7"/>
<dbReference type="Pfam" id="PF11249">
    <property type="entry name" value="DUF3047"/>
    <property type="match status" value="1"/>
</dbReference>
<keyword evidence="3" id="KW-1185">Reference proteome</keyword>
<dbReference type="InterPro" id="IPR021409">
    <property type="entry name" value="DUF3047"/>
</dbReference>
<gene>
    <name evidence="2" type="ORF">GSUB_08395</name>
</gene>
<keyword evidence="1" id="KW-0732">Signal</keyword>
<name>A0A0B5FR43_9BACT</name>
<dbReference type="KEGG" id="gsb:GSUB_08395"/>
<evidence type="ECO:0008006" key="4">
    <source>
        <dbReference type="Google" id="ProtNLM"/>
    </source>
</evidence>
<dbReference type="STRING" id="483547.GSUB_08395"/>
<evidence type="ECO:0000256" key="1">
    <source>
        <dbReference type="SAM" id="SignalP"/>
    </source>
</evidence>
<reference evidence="2 3" key="1">
    <citation type="journal article" date="2015" name="Genome Announc.">
        <title>Genomes of Geoalkalibacter ferrihydriticus Z-0531T and Geoalkalibacter subterraneus Red1T, Two Haloalkaliphilic Metal-Reducing Deltaproteobacteria.</title>
        <authorList>
            <person name="Badalamenti J.P."/>
            <person name="Krajmalnik-Brown R."/>
            <person name="Torres C.I."/>
            <person name="Bond D.R."/>
        </authorList>
    </citation>
    <scope>NUCLEOTIDE SEQUENCE [LARGE SCALE GENOMIC DNA]</scope>
    <source>
        <strain evidence="2 3">Red1</strain>
    </source>
</reference>